<dbReference type="InParanoid" id="A0A3M0BYT1"/>
<evidence type="ECO:0000313" key="1">
    <source>
        <dbReference type="EMBL" id="RMB02764.1"/>
    </source>
</evidence>
<name>A0A3M0BYT1_9PROT</name>
<comment type="caution">
    <text evidence="1">The sequence shown here is derived from an EMBL/GenBank/DDBJ whole genome shotgun (WGS) entry which is preliminary data.</text>
</comment>
<organism evidence="1 2">
    <name type="scientific">Eilatimonas milleporae</name>
    <dbReference type="NCBI Taxonomy" id="911205"/>
    <lineage>
        <taxon>Bacteria</taxon>
        <taxon>Pseudomonadati</taxon>
        <taxon>Pseudomonadota</taxon>
        <taxon>Alphaproteobacteria</taxon>
        <taxon>Kordiimonadales</taxon>
        <taxon>Kordiimonadaceae</taxon>
        <taxon>Eilatimonas</taxon>
    </lineage>
</organism>
<reference evidence="1 2" key="1">
    <citation type="submission" date="2018-10" db="EMBL/GenBank/DDBJ databases">
        <title>Genomic Encyclopedia of Archaeal and Bacterial Type Strains, Phase II (KMG-II): from individual species to whole genera.</title>
        <authorList>
            <person name="Goeker M."/>
        </authorList>
    </citation>
    <scope>NUCLEOTIDE SEQUENCE [LARGE SCALE GENOMIC DNA]</scope>
    <source>
        <strain evidence="1 2">DSM 25217</strain>
    </source>
</reference>
<dbReference type="EMBL" id="REFR01000014">
    <property type="protein sequence ID" value="RMB02764.1"/>
    <property type="molecule type" value="Genomic_DNA"/>
</dbReference>
<proteinExistence type="predicted"/>
<gene>
    <name evidence="1" type="ORF">BXY39_3116</name>
</gene>
<protein>
    <submittedName>
        <fullName evidence="1">Uncharacterized protein</fullName>
    </submittedName>
</protein>
<evidence type="ECO:0000313" key="2">
    <source>
        <dbReference type="Proteomes" id="UP000271227"/>
    </source>
</evidence>
<accession>A0A3M0BYT1</accession>
<dbReference type="AlphaFoldDB" id="A0A3M0BYT1"/>
<keyword evidence="2" id="KW-1185">Reference proteome</keyword>
<sequence>MTVYGFSPGATGETGHTRPPVLRAQARYHGPLRAGGLTGVCFTLPQGPLSRPAPRGRPDRCLFLRSRKDRSCDPLRAGGLTGVCFTLPQGSLLRSAPRGRPDRPGRGRALGECAHAPGGELELCLSYPPPFMSPAVHVHCARTGRRTRTRSLTVTVAVAARRRADRWTIPLVACVHAAEVAEPSKYMLTGGMVAVVGWRAPPRTISVRPGRDDQGRHRPLRACQRGRLCPAALRA</sequence>
<dbReference type="Proteomes" id="UP000271227">
    <property type="component" value="Unassembled WGS sequence"/>
</dbReference>